<proteinExistence type="predicted"/>
<keyword evidence="2" id="KW-1185">Reference proteome</keyword>
<accession>A0AA96GBD7</accession>
<protein>
    <submittedName>
        <fullName evidence="1">Uncharacterized protein</fullName>
    </submittedName>
</protein>
<dbReference type="EMBL" id="CP116967">
    <property type="protein sequence ID" value="WNM57892.1"/>
    <property type="molecule type" value="Genomic_DNA"/>
</dbReference>
<gene>
    <name evidence="1" type="ORF">PP769_18260</name>
</gene>
<evidence type="ECO:0000313" key="1">
    <source>
        <dbReference type="EMBL" id="WNM57892.1"/>
    </source>
</evidence>
<dbReference type="AlphaFoldDB" id="A0AA96GBD7"/>
<dbReference type="RefSeq" id="WP_312642940.1">
    <property type="nucleotide sequence ID" value="NZ_CP116967.1"/>
</dbReference>
<name>A0AA96GBD7_9BACT</name>
<evidence type="ECO:0000313" key="2">
    <source>
        <dbReference type="Proteomes" id="UP001302719"/>
    </source>
</evidence>
<dbReference type="KEGG" id="nall:PP769_18260"/>
<dbReference type="Proteomes" id="UP001302719">
    <property type="component" value="Chromosome"/>
</dbReference>
<sequence>MNIPKVKRYQRGDRLYVQAQQIWMVLVAFVMFGEEGRTKRKTITYGKLATKMGQDGRAGHVLGRQLGIIGEYCKSNDLPPLNVIVVTQETGIPGDEVVLHPGRSVRQEQAAVCRENWFNIRVPTPGTFRQVWESI</sequence>
<reference evidence="1 2" key="1">
    <citation type="submission" date="2023-01" db="EMBL/GenBank/DDBJ databases">
        <title>Cultivation and genomic characterization of new, ubiquitous marine nitrite-oxidizing bacteria from the Nitrospirales.</title>
        <authorList>
            <person name="Mueller A.J."/>
            <person name="Daebeler A."/>
            <person name="Herbold C.W."/>
            <person name="Kirkegaard R.H."/>
            <person name="Daims H."/>
        </authorList>
    </citation>
    <scope>NUCLEOTIDE SEQUENCE [LARGE SCALE GENOMIC DNA]</scope>
    <source>
        <strain evidence="1 2">VA</strain>
    </source>
</reference>
<organism evidence="1 2">
    <name type="scientific">Candidatus Nitrospira allomarina</name>
    <dbReference type="NCBI Taxonomy" id="3020900"/>
    <lineage>
        <taxon>Bacteria</taxon>
        <taxon>Pseudomonadati</taxon>
        <taxon>Nitrospirota</taxon>
        <taxon>Nitrospiria</taxon>
        <taxon>Nitrospirales</taxon>
        <taxon>Nitrospiraceae</taxon>
        <taxon>Nitrospira</taxon>
    </lineage>
</organism>